<sequence length="729" mass="80439">MPPFNAEVAAMKRSQATVQEWLSSNTTIAASKTDDNGRRMFLAEEWKIAAEQVKRSGRVVPLAIICGLNHVLDEREGLTKRYQGTAVPEEQDSTAAHAYFNDCLRTALTALKSTQPRPKPLSTVLLTASPSQDLNQYQMLDTHVDKTPATSSTTTSTAIAASPFSKSQLAINAAATPKSISPRCTEEFLRYYLGDIFVARGILYHMFDDSNQDTTQILLASRCFILTSTHIIDALEAPLQILQANQTLVRSLAIELNEQAMRETSTIPSDSLSIALEELEIHASTSTEPVPLTRNNVPMTLDKSDYRGVIRTLLDAISAANLQAHQHQTTLESSVVALVYIARAMRGEANHTTAAILLTMVVDTTHNFLWATWDGGAQSAKSMVEEHMRNITGKITDSLRAPEYLNIVRHLLARDEQSAATSLTQKPPLTNLMGLLAVPALHDDALHHLPCVSAHQLLVTYQAWAEAIPVFLNNCLVLPIVLIGYKLLRQLDLITESLLLEKLLAMFEQDILERGSVSRFSTKWHSLLGGKTIGNRKKTRVAEVTEFQNAPNRIRLTGSFMLQWPCGGHLANDDYIKAVMPCIVGRAQGTTNQNRIRAKMTPHGFMPPSMQISADLSAVWNELDDALPNGLMNHLAIYSFSLSTMAAFDNKLANSSHLGVNLLPNRKIDPADAAYSGIAAMSALLAKVDKMLERGQRKELIKDAALAQLASCYQAIWFQDSVWEHLRLF</sequence>
<accession>A0A364NHJ2</accession>
<evidence type="ECO:0000259" key="1">
    <source>
        <dbReference type="Pfam" id="PF20253"/>
    </source>
</evidence>
<proteinExistence type="predicted"/>
<dbReference type="InterPro" id="IPR046539">
    <property type="entry name" value="DUF6604"/>
</dbReference>
<evidence type="ECO:0000313" key="3">
    <source>
        <dbReference type="Proteomes" id="UP000249619"/>
    </source>
</evidence>
<protein>
    <recommendedName>
        <fullName evidence="1">DUF6604 domain-containing protein</fullName>
    </recommendedName>
</protein>
<organism evidence="2 3">
    <name type="scientific">Stemphylium lycopersici</name>
    <name type="common">Tomato gray leaf spot disease fungus</name>
    <name type="synonym">Thyrospora lycopersici</name>
    <dbReference type="NCBI Taxonomy" id="183478"/>
    <lineage>
        <taxon>Eukaryota</taxon>
        <taxon>Fungi</taxon>
        <taxon>Dikarya</taxon>
        <taxon>Ascomycota</taxon>
        <taxon>Pezizomycotina</taxon>
        <taxon>Dothideomycetes</taxon>
        <taxon>Pleosporomycetidae</taxon>
        <taxon>Pleosporales</taxon>
        <taxon>Pleosporineae</taxon>
        <taxon>Pleosporaceae</taxon>
        <taxon>Stemphylium</taxon>
    </lineage>
</organism>
<name>A0A364NHJ2_STELY</name>
<dbReference type="Pfam" id="PF20253">
    <property type="entry name" value="DUF6604"/>
    <property type="match status" value="1"/>
</dbReference>
<dbReference type="EMBL" id="QGDH01000002">
    <property type="protein sequence ID" value="RAR16571.1"/>
    <property type="molecule type" value="Genomic_DNA"/>
</dbReference>
<dbReference type="Proteomes" id="UP000249619">
    <property type="component" value="Unassembled WGS sequence"/>
</dbReference>
<keyword evidence="3" id="KW-1185">Reference proteome</keyword>
<evidence type="ECO:0000313" key="2">
    <source>
        <dbReference type="EMBL" id="RAR16571.1"/>
    </source>
</evidence>
<feature type="domain" description="DUF6604" evidence="1">
    <location>
        <begin position="12"/>
        <end position="158"/>
    </location>
</feature>
<reference evidence="3" key="1">
    <citation type="submission" date="2018-05" db="EMBL/GenBank/DDBJ databases">
        <title>Draft genome sequence of Stemphylium lycopersici strain CIDEFI 213.</title>
        <authorList>
            <person name="Medina R."/>
            <person name="Franco M.E.E."/>
            <person name="Lucentini C.G."/>
            <person name="Saparrat M.C.N."/>
            <person name="Balatti P.A."/>
        </authorList>
    </citation>
    <scope>NUCLEOTIDE SEQUENCE [LARGE SCALE GENOMIC DNA]</scope>
    <source>
        <strain evidence="3">CIDEFI 213</strain>
    </source>
</reference>
<comment type="caution">
    <text evidence="2">The sequence shown here is derived from an EMBL/GenBank/DDBJ whole genome shotgun (WGS) entry which is preliminary data.</text>
</comment>
<gene>
    <name evidence="2" type="ORF">DDE83_000138</name>
</gene>
<dbReference type="AlphaFoldDB" id="A0A364NHJ2"/>